<dbReference type="PANTHER" id="PTHR46309:SF1">
    <property type="entry name" value="PHD FINGER PROTEIN 12"/>
    <property type="match status" value="1"/>
</dbReference>
<dbReference type="Gene3D" id="3.30.40.10">
    <property type="entry name" value="Zinc/RING finger domain, C3HC4 (zinc finger)"/>
    <property type="match status" value="1"/>
</dbReference>
<evidence type="ECO:0000256" key="2">
    <source>
        <dbReference type="ARBA" id="ARBA00022771"/>
    </source>
</evidence>
<feature type="coiled-coil region" evidence="5">
    <location>
        <begin position="216"/>
        <end position="261"/>
    </location>
</feature>
<proteinExistence type="predicted"/>
<evidence type="ECO:0000256" key="5">
    <source>
        <dbReference type="SAM" id="Coils"/>
    </source>
</evidence>
<accession>A0AAW1RHP4</accession>
<dbReference type="Proteomes" id="UP001445335">
    <property type="component" value="Unassembled WGS sequence"/>
</dbReference>
<feature type="region of interest" description="Disordered" evidence="6">
    <location>
        <begin position="55"/>
        <end position="74"/>
    </location>
</feature>
<dbReference type="GO" id="GO:0003714">
    <property type="term" value="F:transcription corepressor activity"/>
    <property type="evidence" value="ECO:0007669"/>
    <property type="project" value="InterPro"/>
</dbReference>
<feature type="region of interest" description="Disordered" evidence="6">
    <location>
        <begin position="659"/>
        <end position="691"/>
    </location>
</feature>
<dbReference type="InterPro" id="IPR056511">
    <property type="entry name" value="IDM1_C"/>
</dbReference>
<dbReference type="SUPFAM" id="SSF55729">
    <property type="entry name" value="Acyl-CoA N-acyltransferases (Nat)"/>
    <property type="match status" value="1"/>
</dbReference>
<protein>
    <recommendedName>
        <fullName evidence="7">PHD-type domain-containing protein</fullName>
    </recommendedName>
</protein>
<dbReference type="InterPro" id="IPR019787">
    <property type="entry name" value="Znf_PHD-finger"/>
</dbReference>
<dbReference type="InterPro" id="IPR016181">
    <property type="entry name" value="Acyl_CoA_acyltransferase"/>
</dbReference>
<dbReference type="InterPro" id="IPR011011">
    <property type="entry name" value="Znf_FYVE_PHD"/>
</dbReference>
<dbReference type="InterPro" id="IPR013083">
    <property type="entry name" value="Znf_RING/FYVE/PHD"/>
</dbReference>
<sequence>MVTLGLLREGDLLRYIKGVAPEGGAKLLAIGWARAKGIQDLILTYCKETKRDFSPATRVSEGPPSVPGAPRRSNVAAKAAAPARWGLHRGGSGGEPDQVLVADLNDEFCRVCWQGGDLVCCETCPAVMHAECARLPAVPSADWHCPLCACAGCVHAGFAPRLDLQSAPGQVAWVEPEAGEGGVPPPWSGPEAFAGRAPAVLLQASAFDELWPEAGLAAAEEEAAAAAAAARAERRALAAAAEAQAAAAAKAEARARQAAAEAAAEAAAAAAEADRATGRPAAAPSPAMPPALPVNAETGRAPLTTWRSGSGGSGGSGGRVGGCGDGVADLGGGAKAHNRSRPPGVVDLGEYLELARGAAGVAGVYAALEACFPKAARSAAKAQPLKDLYFTAVPNRVWKTRATSMPSLAQALWDMRNAPPPPSAADEAQLALQSGDAEPDPDFMTFPEALHADRPQARRGPGSGSGAERRHLACLPPGEQAAAGAGGAWHHSVACARVAAAVAGVAAASVRPLGTLPDGLPLGWQLIRGAAVSAPEDLRGAAPRYGADARTALRSALFAARHALADAAGPLTDTRTGANLLPAALMGHAGGPARGLDLSGFHTAVLWAGSALAGAALVRVLGAVAEVPLLAVRPELRGARLGSALLIALEAALARACDPGEEAAPGGSRPPPFPTPSRVKMPRRGGFEAAA</sequence>
<dbReference type="InterPro" id="IPR042163">
    <property type="entry name" value="PHF12"/>
</dbReference>
<keyword evidence="3" id="KW-0862">Zinc</keyword>
<dbReference type="AlphaFoldDB" id="A0AAW1RHP4"/>
<evidence type="ECO:0000259" key="7">
    <source>
        <dbReference type="PROSITE" id="PS50016"/>
    </source>
</evidence>
<keyword evidence="2 4" id="KW-0863">Zinc-finger</keyword>
<dbReference type="SUPFAM" id="SSF57903">
    <property type="entry name" value="FYVE/PHD zinc finger"/>
    <property type="match status" value="1"/>
</dbReference>
<feature type="region of interest" description="Disordered" evidence="6">
    <location>
        <begin position="271"/>
        <end position="322"/>
    </location>
</feature>
<comment type="caution">
    <text evidence="8">The sequence shown here is derived from an EMBL/GenBank/DDBJ whole genome shotgun (WGS) entry which is preliminary data.</text>
</comment>
<dbReference type="PANTHER" id="PTHR46309">
    <property type="entry name" value="PHD FINGER PROTEIN 12"/>
    <property type="match status" value="1"/>
</dbReference>
<organism evidence="8 9">
    <name type="scientific">Elliptochloris bilobata</name>
    <dbReference type="NCBI Taxonomy" id="381761"/>
    <lineage>
        <taxon>Eukaryota</taxon>
        <taxon>Viridiplantae</taxon>
        <taxon>Chlorophyta</taxon>
        <taxon>core chlorophytes</taxon>
        <taxon>Trebouxiophyceae</taxon>
        <taxon>Trebouxiophyceae incertae sedis</taxon>
        <taxon>Elliptochloris clade</taxon>
        <taxon>Elliptochloris</taxon>
    </lineage>
</organism>
<feature type="compositionally biased region" description="Gly residues" evidence="6">
    <location>
        <begin position="309"/>
        <end position="322"/>
    </location>
</feature>
<dbReference type="CDD" id="cd15532">
    <property type="entry name" value="PHD2_CHD_II"/>
    <property type="match status" value="1"/>
</dbReference>
<dbReference type="PROSITE" id="PS50016">
    <property type="entry name" value="ZF_PHD_2"/>
    <property type="match status" value="1"/>
</dbReference>
<evidence type="ECO:0000256" key="6">
    <source>
        <dbReference type="SAM" id="MobiDB-lite"/>
    </source>
</evidence>
<name>A0AAW1RHP4_9CHLO</name>
<dbReference type="GO" id="GO:0005634">
    <property type="term" value="C:nucleus"/>
    <property type="evidence" value="ECO:0007669"/>
    <property type="project" value="TreeGrafter"/>
</dbReference>
<evidence type="ECO:0000313" key="8">
    <source>
        <dbReference type="EMBL" id="KAK9833326.1"/>
    </source>
</evidence>
<evidence type="ECO:0000256" key="4">
    <source>
        <dbReference type="PROSITE-ProRule" id="PRU00146"/>
    </source>
</evidence>
<dbReference type="InterPro" id="IPR001965">
    <property type="entry name" value="Znf_PHD"/>
</dbReference>
<dbReference type="EMBL" id="JALJOU010000037">
    <property type="protein sequence ID" value="KAK9833326.1"/>
    <property type="molecule type" value="Genomic_DNA"/>
</dbReference>
<keyword evidence="9" id="KW-1185">Reference proteome</keyword>
<dbReference type="GO" id="GO:0006357">
    <property type="term" value="P:regulation of transcription by RNA polymerase II"/>
    <property type="evidence" value="ECO:0007669"/>
    <property type="project" value="TreeGrafter"/>
</dbReference>
<dbReference type="Pfam" id="PF23209">
    <property type="entry name" value="IDM1_C"/>
    <property type="match status" value="1"/>
</dbReference>
<dbReference type="SMART" id="SM00249">
    <property type="entry name" value="PHD"/>
    <property type="match status" value="1"/>
</dbReference>
<feature type="domain" description="PHD-type" evidence="7">
    <location>
        <begin position="106"/>
        <end position="151"/>
    </location>
</feature>
<dbReference type="GO" id="GO:0008270">
    <property type="term" value="F:zinc ion binding"/>
    <property type="evidence" value="ECO:0007669"/>
    <property type="project" value="UniProtKB-KW"/>
</dbReference>
<evidence type="ECO:0000256" key="3">
    <source>
        <dbReference type="ARBA" id="ARBA00022833"/>
    </source>
</evidence>
<gene>
    <name evidence="8" type="ORF">WJX81_006578</name>
</gene>
<evidence type="ECO:0000313" key="9">
    <source>
        <dbReference type="Proteomes" id="UP001445335"/>
    </source>
</evidence>
<keyword evidence="1" id="KW-0479">Metal-binding</keyword>
<feature type="region of interest" description="Disordered" evidence="6">
    <location>
        <begin position="417"/>
        <end position="471"/>
    </location>
</feature>
<reference evidence="8 9" key="1">
    <citation type="journal article" date="2024" name="Nat. Commun.">
        <title>Phylogenomics reveals the evolutionary origins of lichenization in chlorophyte algae.</title>
        <authorList>
            <person name="Puginier C."/>
            <person name="Libourel C."/>
            <person name="Otte J."/>
            <person name="Skaloud P."/>
            <person name="Haon M."/>
            <person name="Grisel S."/>
            <person name="Petersen M."/>
            <person name="Berrin J.G."/>
            <person name="Delaux P.M."/>
            <person name="Dal Grande F."/>
            <person name="Keller J."/>
        </authorList>
    </citation>
    <scope>NUCLEOTIDE SEQUENCE [LARGE SCALE GENOMIC DNA]</scope>
    <source>
        <strain evidence="8 9">SAG 245.80</strain>
    </source>
</reference>
<evidence type="ECO:0000256" key="1">
    <source>
        <dbReference type="ARBA" id="ARBA00022723"/>
    </source>
</evidence>
<keyword evidence="5" id="KW-0175">Coiled coil</keyword>